<name>A0ABQ6GDE3_9BACL</name>
<proteinExistence type="predicted"/>
<comment type="caution">
    <text evidence="2">The sequence shown here is derived from an EMBL/GenBank/DDBJ whole genome shotgun (WGS) entry which is preliminary data.</text>
</comment>
<sequence>MKQISLTKWIGFTLLAAAILWMGSFFVLMVGLNYVVNLIGCF</sequence>
<dbReference type="Proteomes" id="UP001157114">
    <property type="component" value="Unassembled WGS sequence"/>
</dbReference>
<keyword evidence="1" id="KW-1133">Transmembrane helix</keyword>
<dbReference type="EMBL" id="BSSQ01000013">
    <property type="protein sequence ID" value="GLX68652.1"/>
    <property type="molecule type" value="Genomic_DNA"/>
</dbReference>
<dbReference type="RefSeq" id="WP_284239393.1">
    <property type="nucleotide sequence ID" value="NZ_BSSQ01000013.1"/>
</dbReference>
<keyword evidence="3" id="KW-1185">Reference proteome</keyword>
<evidence type="ECO:0000313" key="2">
    <source>
        <dbReference type="EMBL" id="GLX68652.1"/>
    </source>
</evidence>
<feature type="transmembrane region" description="Helical" evidence="1">
    <location>
        <begin position="12"/>
        <end position="36"/>
    </location>
</feature>
<accession>A0ABQ6GDE3</accession>
<organism evidence="2 3">
    <name type="scientific">Paenibacillus glycanilyticus</name>
    <dbReference type="NCBI Taxonomy" id="126569"/>
    <lineage>
        <taxon>Bacteria</taxon>
        <taxon>Bacillati</taxon>
        <taxon>Bacillota</taxon>
        <taxon>Bacilli</taxon>
        <taxon>Bacillales</taxon>
        <taxon>Paenibacillaceae</taxon>
        <taxon>Paenibacillus</taxon>
    </lineage>
</organism>
<protein>
    <submittedName>
        <fullName evidence="2">Uncharacterized protein</fullName>
    </submittedName>
</protein>
<reference evidence="2 3" key="1">
    <citation type="submission" date="2023-03" db="EMBL/GenBank/DDBJ databases">
        <title>Draft genome sequence of the bacteria which degrade cell wall of Tricholomamatutake.</title>
        <authorList>
            <person name="Konishi Y."/>
            <person name="Fukuta Y."/>
            <person name="Shirasaka N."/>
        </authorList>
    </citation>
    <scope>NUCLEOTIDE SEQUENCE [LARGE SCALE GENOMIC DNA]</scope>
    <source>
        <strain evidence="3">mu1</strain>
    </source>
</reference>
<evidence type="ECO:0000313" key="3">
    <source>
        <dbReference type="Proteomes" id="UP001157114"/>
    </source>
</evidence>
<keyword evidence="1" id="KW-0472">Membrane</keyword>
<gene>
    <name evidence="2" type="ORF">MU1_29970</name>
</gene>
<keyword evidence="1" id="KW-0812">Transmembrane</keyword>
<evidence type="ECO:0000256" key="1">
    <source>
        <dbReference type="SAM" id="Phobius"/>
    </source>
</evidence>